<dbReference type="InterPro" id="IPR036034">
    <property type="entry name" value="PDZ_sf"/>
</dbReference>
<dbReference type="EMBL" id="JAHUTJ010010853">
    <property type="protein sequence ID" value="MED6268620.1"/>
    <property type="molecule type" value="Genomic_DNA"/>
</dbReference>
<dbReference type="InterPro" id="IPR001478">
    <property type="entry name" value="PDZ"/>
</dbReference>
<feature type="domain" description="PDZ" evidence="2">
    <location>
        <begin position="239"/>
        <end position="307"/>
    </location>
</feature>
<dbReference type="SMART" id="SM00228">
    <property type="entry name" value="PDZ"/>
    <property type="match status" value="1"/>
</dbReference>
<gene>
    <name evidence="3" type="ORF">CHARACLAT_024268</name>
</gene>
<feature type="non-terminal residue" evidence="3">
    <location>
        <position position="1"/>
    </location>
</feature>
<protein>
    <recommendedName>
        <fullName evidence="2">PDZ domain-containing protein</fullName>
    </recommendedName>
</protein>
<feature type="region of interest" description="Disordered" evidence="1">
    <location>
        <begin position="201"/>
        <end position="228"/>
    </location>
</feature>
<dbReference type="Pfam" id="PF00595">
    <property type="entry name" value="PDZ"/>
    <property type="match status" value="1"/>
</dbReference>
<dbReference type="InterPro" id="IPR051342">
    <property type="entry name" value="PDZ_scaffold"/>
</dbReference>
<proteinExistence type="predicted"/>
<dbReference type="Gene3D" id="2.30.42.10">
    <property type="match status" value="1"/>
</dbReference>
<dbReference type="PANTHER" id="PTHR19964:SF92">
    <property type="entry name" value="PATJ HOMOLOG"/>
    <property type="match status" value="1"/>
</dbReference>
<feature type="compositionally biased region" description="Basic and acidic residues" evidence="1">
    <location>
        <begin position="204"/>
        <end position="220"/>
    </location>
</feature>
<reference evidence="3 4" key="1">
    <citation type="submission" date="2021-06" db="EMBL/GenBank/DDBJ databases">
        <authorList>
            <person name="Palmer J.M."/>
        </authorList>
    </citation>
    <scope>NUCLEOTIDE SEQUENCE [LARGE SCALE GENOMIC DNA]</scope>
    <source>
        <strain evidence="3 4">CL_MEX2019</strain>
        <tissue evidence="3">Muscle</tissue>
    </source>
</reference>
<sequence>GICGYSHPPHPFGEQEITSSSIIHSFDFSSILNEEGEEGGLTEGILYRAEPALIDTSEGDLSDDKMLDHTYSGMEDDTFQASMIALHGSSCSVDLDCLQSSTPKLTARLNVLEEHPGFGDDTPAFSVQKSASYTPATLTGHIPAINAILSSSDQYLATHPGEEQEPAERSDSCSLFAEIAAIPGDQEGPVEPPLHLSEPAISFRDTEDLKDEEKAGVKEPAEEDDDKAALTSRRNFERTITVVKGNCSLGMTVSAIKDGLGMVIRSIIHGGSISRDGRLGVGDLILAINGEPTTNMTNVQARAMLRRHSLIGPDLG</sequence>
<dbReference type="CDD" id="cd06670">
    <property type="entry name" value="PDZ6_MUPP1-like"/>
    <property type="match status" value="1"/>
</dbReference>
<accession>A0ABU7D3E5</accession>
<evidence type="ECO:0000313" key="3">
    <source>
        <dbReference type="EMBL" id="MED6268620.1"/>
    </source>
</evidence>
<keyword evidence="4" id="KW-1185">Reference proteome</keyword>
<evidence type="ECO:0000259" key="2">
    <source>
        <dbReference type="PROSITE" id="PS50106"/>
    </source>
</evidence>
<dbReference type="Proteomes" id="UP001352852">
    <property type="component" value="Unassembled WGS sequence"/>
</dbReference>
<organism evidence="3 4">
    <name type="scientific">Characodon lateralis</name>
    <dbReference type="NCBI Taxonomy" id="208331"/>
    <lineage>
        <taxon>Eukaryota</taxon>
        <taxon>Metazoa</taxon>
        <taxon>Chordata</taxon>
        <taxon>Craniata</taxon>
        <taxon>Vertebrata</taxon>
        <taxon>Euteleostomi</taxon>
        <taxon>Actinopterygii</taxon>
        <taxon>Neopterygii</taxon>
        <taxon>Teleostei</taxon>
        <taxon>Neoteleostei</taxon>
        <taxon>Acanthomorphata</taxon>
        <taxon>Ovalentaria</taxon>
        <taxon>Atherinomorphae</taxon>
        <taxon>Cyprinodontiformes</taxon>
        <taxon>Goodeidae</taxon>
        <taxon>Characodon</taxon>
    </lineage>
</organism>
<dbReference type="PROSITE" id="PS50106">
    <property type="entry name" value="PDZ"/>
    <property type="match status" value="1"/>
</dbReference>
<evidence type="ECO:0000313" key="4">
    <source>
        <dbReference type="Proteomes" id="UP001352852"/>
    </source>
</evidence>
<name>A0ABU7D3E5_9TELE</name>
<evidence type="ECO:0000256" key="1">
    <source>
        <dbReference type="SAM" id="MobiDB-lite"/>
    </source>
</evidence>
<dbReference type="PANTHER" id="PTHR19964">
    <property type="entry name" value="MULTIPLE PDZ DOMAIN PROTEIN"/>
    <property type="match status" value="1"/>
</dbReference>
<comment type="caution">
    <text evidence="3">The sequence shown here is derived from an EMBL/GenBank/DDBJ whole genome shotgun (WGS) entry which is preliminary data.</text>
</comment>
<dbReference type="SUPFAM" id="SSF50156">
    <property type="entry name" value="PDZ domain-like"/>
    <property type="match status" value="1"/>
</dbReference>